<accession>A0A397W5H7</accession>
<protein>
    <recommendedName>
        <fullName evidence="3">Aspartic peptidase domain-containing protein</fullName>
    </recommendedName>
</protein>
<dbReference type="OrthoDB" id="10618171at2759"/>
<comment type="caution">
    <text evidence="1">The sequence shown here is derived from an EMBL/GenBank/DDBJ whole genome shotgun (WGS) entry which is preliminary data.</text>
</comment>
<proteinExistence type="predicted"/>
<dbReference type="AlphaFoldDB" id="A0A397W5H7"/>
<keyword evidence="2" id="KW-1185">Reference proteome</keyword>
<evidence type="ECO:0008006" key="3">
    <source>
        <dbReference type="Google" id="ProtNLM"/>
    </source>
</evidence>
<sequence>MAIGLPMNIEGSETIPDTTFGNQIIGIALSVHSEDVGKWGSIMFGGIDLGYIIGNYSNGDAMIDCNTSSTFDISFEIANKKWRLPSSGISKDSINGTSKCESINTGGSTKSQLGMALQSDINYGSAGCVRIYLDQTNRSNTISLPEDTYIKCLTEKKVHTSSLAANVSNDQKSQEGIILCVFVLQYSFHVLTPSTGNCFIPCMAYNESLNADITNDPWAVTLATIPR</sequence>
<gene>
    <name evidence="1" type="ORF">C2G38_2153870</name>
</gene>
<name>A0A397W5H7_9GLOM</name>
<evidence type="ECO:0000313" key="1">
    <source>
        <dbReference type="EMBL" id="RIB29990.1"/>
    </source>
</evidence>
<dbReference type="EMBL" id="QKWP01000024">
    <property type="protein sequence ID" value="RIB29990.1"/>
    <property type="molecule type" value="Genomic_DNA"/>
</dbReference>
<dbReference type="Proteomes" id="UP000266673">
    <property type="component" value="Unassembled WGS sequence"/>
</dbReference>
<evidence type="ECO:0000313" key="2">
    <source>
        <dbReference type="Proteomes" id="UP000266673"/>
    </source>
</evidence>
<organism evidence="1 2">
    <name type="scientific">Gigaspora rosea</name>
    <dbReference type="NCBI Taxonomy" id="44941"/>
    <lineage>
        <taxon>Eukaryota</taxon>
        <taxon>Fungi</taxon>
        <taxon>Fungi incertae sedis</taxon>
        <taxon>Mucoromycota</taxon>
        <taxon>Glomeromycotina</taxon>
        <taxon>Glomeromycetes</taxon>
        <taxon>Diversisporales</taxon>
        <taxon>Gigasporaceae</taxon>
        <taxon>Gigaspora</taxon>
    </lineage>
</organism>
<reference evidence="1 2" key="1">
    <citation type="submission" date="2018-06" db="EMBL/GenBank/DDBJ databases">
        <title>Comparative genomics reveals the genomic features of Rhizophagus irregularis, R. cerebriforme, R. diaphanum and Gigaspora rosea, and their symbiotic lifestyle signature.</title>
        <authorList>
            <person name="Morin E."/>
            <person name="San Clemente H."/>
            <person name="Chen E.C.H."/>
            <person name="De La Providencia I."/>
            <person name="Hainaut M."/>
            <person name="Kuo A."/>
            <person name="Kohler A."/>
            <person name="Murat C."/>
            <person name="Tang N."/>
            <person name="Roy S."/>
            <person name="Loubradou J."/>
            <person name="Henrissat B."/>
            <person name="Grigoriev I.V."/>
            <person name="Corradi N."/>
            <person name="Roux C."/>
            <person name="Martin F.M."/>
        </authorList>
    </citation>
    <scope>NUCLEOTIDE SEQUENCE [LARGE SCALE GENOMIC DNA]</scope>
    <source>
        <strain evidence="1 2">DAOM 194757</strain>
    </source>
</reference>